<feature type="compositionally biased region" description="Low complexity" evidence="1">
    <location>
        <begin position="13"/>
        <end position="32"/>
    </location>
</feature>
<feature type="compositionally biased region" description="Basic residues" evidence="1">
    <location>
        <begin position="33"/>
        <end position="42"/>
    </location>
</feature>
<feature type="compositionally biased region" description="Polar residues" evidence="1">
    <location>
        <begin position="57"/>
        <end position="66"/>
    </location>
</feature>
<name>A0A5J9TPK2_9POAL</name>
<evidence type="ECO:0000256" key="1">
    <source>
        <dbReference type="SAM" id="MobiDB-lite"/>
    </source>
</evidence>
<feature type="domain" description="Myb/SANT-like" evidence="2">
    <location>
        <begin position="92"/>
        <end position="167"/>
    </location>
</feature>
<protein>
    <recommendedName>
        <fullName evidence="2">Myb/SANT-like domain-containing protein</fullName>
    </recommendedName>
</protein>
<evidence type="ECO:0000259" key="2">
    <source>
        <dbReference type="Pfam" id="PF12776"/>
    </source>
</evidence>
<organism evidence="3 4">
    <name type="scientific">Eragrostis curvula</name>
    <name type="common">weeping love grass</name>
    <dbReference type="NCBI Taxonomy" id="38414"/>
    <lineage>
        <taxon>Eukaryota</taxon>
        <taxon>Viridiplantae</taxon>
        <taxon>Streptophyta</taxon>
        <taxon>Embryophyta</taxon>
        <taxon>Tracheophyta</taxon>
        <taxon>Spermatophyta</taxon>
        <taxon>Magnoliopsida</taxon>
        <taxon>Liliopsida</taxon>
        <taxon>Poales</taxon>
        <taxon>Poaceae</taxon>
        <taxon>PACMAD clade</taxon>
        <taxon>Chloridoideae</taxon>
        <taxon>Eragrostideae</taxon>
        <taxon>Eragrostidinae</taxon>
        <taxon>Eragrostis</taxon>
    </lineage>
</organism>
<sequence length="354" mass="39169">LSAATSVAALPQRGPVAGAVAVRRNRAASPSRRTARRRRSHRRPEGPQAVAAPHRAQSPQLSTPRDSSVIAAPVAAPVPVPGHLLLAHLVAKQKELSHWANRSPTSLAWSNIVRSFNESTKLGYRKKQLQNKFNDLKRAYFNWRDGCSYTGLGRDLDTGEVAADPVWYAAVHGERSQPGEKYKRLPCCEQLFDLFGHTPSDRGELVSAGGHGTDQNVSSGGTPHTPQELSDEPVGVRSGGQSSKRSSRDYSVCSPMKKKSSQTPSIDDCLDDLTHIIKESREHKSRHITEAEEMAKVNKILKEDGYSESDLFFAQALNICTNRLHRRAFLDLETKEGRMNYVKVTWDVMTLKSK</sequence>
<dbReference type="AlphaFoldDB" id="A0A5J9TPK2"/>
<feature type="non-terminal residue" evidence="3">
    <location>
        <position position="1"/>
    </location>
</feature>
<dbReference type="PANTHER" id="PTHR47069">
    <property type="match status" value="1"/>
</dbReference>
<comment type="caution">
    <text evidence="3">The sequence shown here is derived from an EMBL/GenBank/DDBJ whole genome shotgun (WGS) entry which is preliminary data.</text>
</comment>
<dbReference type="InterPro" id="IPR024752">
    <property type="entry name" value="Myb/SANT-like_dom"/>
</dbReference>
<dbReference type="EMBL" id="RWGY01000034">
    <property type="protein sequence ID" value="TVU13339.1"/>
    <property type="molecule type" value="Genomic_DNA"/>
</dbReference>
<feature type="compositionally biased region" description="Polar residues" evidence="1">
    <location>
        <begin position="213"/>
        <end position="228"/>
    </location>
</feature>
<dbReference type="PANTHER" id="PTHR47069:SF9">
    <property type="entry name" value="MYB_SANT-LIKE DOMAIN-CONTAINING PROTEIN"/>
    <property type="match status" value="1"/>
</dbReference>
<dbReference type="Proteomes" id="UP000324897">
    <property type="component" value="Unassembled WGS sequence"/>
</dbReference>
<feature type="compositionally biased region" description="Low complexity" evidence="1">
    <location>
        <begin position="235"/>
        <end position="244"/>
    </location>
</feature>
<gene>
    <name evidence="3" type="ORF">EJB05_40391</name>
</gene>
<feature type="region of interest" description="Disordered" evidence="1">
    <location>
        <begin position="1"/>
        <end position="66"/>
    </location>
</feature>
<keyword evidence="4" id="KW-1185">Reference proteome</keyword>
<evidence type="ECO:0000313" key="4">
    <source>
        <dbReference type="Proteomes" id="UP000324897"/>
    </source>
</evidence>
<dbReference type="Pfam" id="PF12776">
    <property type="entry name" value="Myb_DNA-bind_3"/>
    <property type="match status" value="1"/>
</dbReference>
<evidence type="ECO:0000313" key="3">
    <source>
        <dbReference type="EMBL" id="TVU13339.1"/>
    </source>
</evidence>
<proteinExistence type="predicted"/>
<feature type="region of interest" description="Disordered" evidence="1">
    <location>
        <begin position="202"/>
        <end position="266"/>
    </location>
</feature>
<accession>A0A5J9TPK2</accession>
<dbReference type="OrthoDB" id="4955136at2759"/>
<reference evidence="3 4" key="1">
    <citation type="journal article" date="2019" name="Sci. Rep.">
        <title>A high-quality genome of Eragrostis curvula grass provides insights into Poaceae evolution and supports new strategies to enhance forage quality.</title>
        <authorList>
            <person name="Carballo J."/>
            <person name="Santos B.A.C.M."/>
            <person name="Zappacosta D."/>
            <person name="Garbus I."/>
            <person name="Selva J.P."/>
            <person name="Gallo C.A."/>
            <person name="Diaz A."/>
            <person name="Albertini E."/>
            <person name="Caccamo M."/>
            <person name="Echenique V."/>
        </authorList>
    </citation>
    <scope>NUCLEOTIDE SEQUENCE [LARGE SCALE GENOMIC DNA]</scope>
    <source>
        <strain evidence="4">cv. Victoria</strain>
        <tissue evidence="3">Leaf</tissue>
    </source>
</reference>